<evidence type="ECO:0000256" key="1">
    <source>
        <dbReference type="ARBA" id="ARBA00004613"/>
    </source>
</evidence>
<dbReference type="InterPro" id="IPR018511">
    <property type="entry name" value="Hemolysin-typ_Ca-bd_CS"/>
</dbReference>
<feature type="domain" description="Bacterial Ig-like" evidence="5">
    <location>
        <begin position="266"/>
        <end position="344"/>
    </location>
</feature>
<dbReference type="Pfam" id="PF00353">
    <property type="entry name" value="HemolysinCabind"/>
    <property type="match status" value="33"/>
</dbReference>
<dbReference type="InterPro" id="IPR013783">
    <property type="entry name" value="Ig-like_fold"/>
</dbReference>
<feature type="compositionally biased region" description="Gly residues" evidence="3">
    <location>
        <begin position="3639"/>
        <end position="3651"/>
    </location>
</feature>
<dbReference type="PROSITE" id="PS00330">
    <property type="entry name" value="HEMOLYSIN_CALCIUM"/>
    <property type="match status" value="20"/>
</dbReference>
<feature type="region of interest" description="Disordered" evidence="3">
    <location>
        <begin position="896"/>
        <end position="916"/>
    </location>
</feature>
<feature type="domain" description="Bacterial Ig-like" evidence="5">
    <location>
        <begin position="805"/>
        <end position="894"/>
    </location>
</feature>
<dbReference type="InterPro" id="IPR011049">
    <property type="entry name" value="Serralysin-like_metalloprot_C"/>
</dbReference>
<feature type="domain" description="Haemolysin-type calcium binding-related" evidence="4">
    <location>
        <begin position="3571"/>
        <end position="3611"/>
    </location>
</feature>
<evidence type="ECO:0000313" key="7">
    <source>
        <dbReference type="Proteomes" id="UP000238218"/>
    </source>
</evidence>
<feature type="domain" description="Bacterial Ig-like" evidence="5">
    <location>
        <begin position="175"/>
        <end position="256"/>
    </location>
</feature>
<feature type="region of interest" description="Disordered" evidence="3">
    <location>
        <begin position="4077"/>
        <end position="4118"/>
    </location>
</feature>
<dbReference type="SUPFAM" id="SSF53474">
    <property type="entry name" value="alpha/beta-Hydrolases"/>
    <property type="match status" value="1"/>
</dbReference>
<feature type="domain" description="Bacterial Ig-like" evidence="5">
    <location>
        <begin position="531"/>
        <end position="615"/>
    </location>
</feature>
<feature type="region of interest" description="Disordered" evidence="3">
    <location>
        <begin position="5167"/>
        <end position="5194"/>
    </location>
</feature>
<feature type="domain" description="Bacterial Ig-like" evidence="5">
    <location>
        <begin position="84"/>
        <end position="164"/>
    </location>
</feature>
<name>A0ABX5F712_9CHRO</name>
<dbReference type="SUPFAM" id="SSF51120">
    <property type="entry name" value="beta-Roll"/>
    <property type="match status" value="22"/>
</dbReference>
<dbReference type="PRINTS" id="PR00313">
    <property type="entry name" value="CABNDNGRPT"/>
</dbReference>
<dbReference type="InterPro" id="IPR001343">
    <property type="entry name" value="Hemolysn_Ca-bd"/>
</dbReference>
<feature type="domain" description="Bacterial Ig-like" evidence="5">
    <location>
        <begin position="621"/>
        <end position="708"/>
    </location>
</feature>
<feature type="domain" description="Bacterial Ig-like" evidence="5">
    <location>
        <begin position="898"/>
        <end position="986"/>
    </location>
</feature>
<feature type="domain" description="Bacterial Ig-like" evidence="5">
    <location>
        <begin position="358"/>
        <end position="438"/>
    </location>
</feature>
<feature type="domain" description="Haemolysin-type calcium binding-related" evidence="4">
    <location>
        <begin position="4163"/>
        <end position="4199"/>
    </location>
</feature>
<sequence>MSDSGLPGDNLTKATTATINVAAQSGLIVTLGGQSRTAVNGTASFAVQLQPGSNTVSATVRDLAGNISDPGTLVVVRDGSPPATPVLSLDPASDSGTRGDNRTNAASATLLVAAENGSTVSLGNQSQVASAGRASFQVTLAEGSNTFTATATDAAGNVSSSGTLVVLRDATPPPAPLLSLAPASDTGLKGDNITRNATATIVVAAQNASTVSLGGQSKAVVNGKASFQVTLSEGLNILSAIASDTAGNASPAGTLEVFRDVTPPAVPVLTLDPASDSGLQGDNRTNAASVTILVSAEEGSTVSLGGQTRKVGGGGSVAFTVALKRGTNTLSATATDAAGLVSGAGSLVVVRDGSPPATPVLSLDPASDSGTRGDNRTNAASATLLVAAENGSTVSLGNQSQVASAGRASFQVTLAEGSNTFTATATDAAGNVSSSGTLVVLRDATPPPAPLLSLAPGSGGSTALVVSAENGSTVRLNDGRSQVVANGTARFPVVLLQGGNTFSATSTDAAGNQSAAGILVVGVDGNAPLPPVLNLAPASDTGVAGDNLTRLRTVTVQVNAESGSTVSLAGQSQVAIGGSASFQVVLTPGSNVLVATARDQAGNVSAQGSLVVEVDEDPPAAPLVSLDPASDSGEANDDGITNKGRVSISVTAEAGTTVSLGGQTKESTGSPLTFQVDLTSEGNNSFTATAEDKAGNTGSGSLVVVRDTEKPAAPSLSLDPNFDTGSRNDDKITKEASVQVLVRAEAGSTVTLGTDQQKAGADGSAVFTVNLSDGTNTLSATATDVAGNQSDAGSLELTLDANRPAKPVLDLAKASDSGEKDDDDITNKTSVTIEVEAEPDSTVTLGTDEKTVGASGKVVFTVALQEGKNTLSAKTKDVAGNESEAGTLEITLDTEQPNAPTLTLDPASDSGTKGDKLTNKASVTVEVAAEKDATVKLGTQSAQAGADGKARFTVNLTEGTNNLSAKVTDGAGNESDAGTLALKLDTQKPDAPVLTLDPSSDSDPKGDNITKVATATIVVTAESDSTIKLAGQSQKVVAGRAIFQVPLTVGVNNLSATATDEAGNESTAGSLVVTREEQAVAGGVTDAEYALMTGYAHRFARNNQNNLPSLEAMGFEVYAQLSYRGTSNGFEGFTLKRGNDIVVAFAGTDEDVDFVQDFNQYFGKVDQIAGATELYINTLLQIEIDKAKDPSFNPNITFTGHSLGGGLASVMGILFDHPAIAFDSAPFRFITFSPDSVDSIVAYAEAYIQGKGSGLTLPKLTEYASELHGMLIRENLNLEVLPTQAELQGLLGTPESWGAIFSLIPKFFNSGIILSGGIPANWMTAAGLVASNPDLVTRFENVRGYNKPGEFLSLDPFVPMRINREKMVGIDMGHVGGPWWFGDYWRDENTGFASWDLHTGTLWNAFFSDARITGIARRLWQFIPEVFNSKVEEKGYDDPKTSFLEHVTYAPISVGGVTTWGHLLAPFLSEIDKIKTDVPYTEQEVPENYIPGELTVTNPKTGSVENLNKEFEKNALPIIQGLIQLAINYYRTFDRLASDFPTLLSAGRGSITINKTRLVDRLAPAESEGYNSLKAYVAYRIKTEIQDFGSEEITIALFENAGSWALATRTPAVVEITGSDPANGFLLGSYGRDIMKGADGDDVFLADEGDDKVDARGKGKDLVYGGAGDDILYADSEDHVYGGSGVDRYIVTGKTEIQDFDGEGSVEFDGKKLSRGYKDGTSVYYTDNGQGIKYLWLGDRLEVIRNGSDEHLIIKKWKNGDLGITLTDDEADPNKPPKTKRVPARTDPLVLDLDGDGIETIGPDDPANTVYFDQKGNGVPLRTGWVLPDDGFLALDRNGNGRIDSGQELFGDSTPLSFGGTAIDGFDALNQEDTNRDGWVDARDARFGDLRIWRDLNQNGVSEANELASLSELGIAALRVTNTGNRQALANGNQVADLGTFLYADGRSGSSAVVGSTADIDLGVDLSNQQLPPVPIDPSVADLPTLQGSGRVRDLHSAASLSSDLATQLAAFGSLDRAGQQNAIDALLHAWARSSDMTPLRERGAAQGFAVVYDQFERPGHYYYARPGDRPYQSWQEGSSVFTGQQGWVRGAFDPITWEAYVDYFESRLFVIEAMSGDYFHVLPGEVWPTASLEGSLRLDASSVTPTVHIVWRASHLGHALQGRYEALRQQVYEELVAQTRLASVLAPLQGESVDQAGAFSQIESSLRSRAAIDPITAIGDLIDLNAFIARRYGIDRRWHGAELLADLVAAADRTPELIDLLLSSSVYTSDAGEPRLYAGYSAGGYTLLPTDNRRALVGQSADDSFVGTGSADNLSGQDGNDLLLGRGGNDVLRGDGGDDVLEGGSGDDLLLGGAGNDLYRFSRGDGSDTIGDGEGSNTLLLGPGISAADLDFERDGTALIVRLSHGADQIRVAGAFGADGSLQAGLDAIEFADGSLLDSLAIAERLTAGDGRSEAISGTPGDDVIDAGLGDDTVLGLAGEDQINGGEGRDVLDGGSGDDTLAGGDEGDQLRGGLGYDSLLGGAGHDSLDGGAGDDLLAGGAGRDTLTGGAGYDTYRFELGDGSDVITDAGSSGFEESLQFGAGILAADLRAARDGDALVLQVGASDDRLVLQGWFAADAVPLARFRFADGTELTADQVRARLSAPFTPASTRVTGTPDDDERLEGGPDGDLLGGGLGRDTLLGGEGDDTLIGGPGRDLLEGGAGSDLYDFARGDGSDTISNGDGSVTVDRLRFGAGIAPEAVIVRREGDDLLLLVAAAGQPGTAESSGDQLRVLAHFASGGGGLDGVLFSGGESWDTAELLRRTQLATPGHDRLQLGSTADTVEGGAGSDTIDGGAGDDRLSGGSSADNLSGDQGDDTLIGGSEADRLDGGTEDDRLEGGDDDDTLIGGTGNDTLLGQAGNDDLQGGEGDDSVFSGGGSDRVTLGAGADTLVVDLRDQWLRLDASDPEQRETDVLRFGPGIASAAVRIDRSGNDLVLSVTRGPVVTVLDHFRGSGDSASTLERIAFSDEPGTVWTAADVRAAILTATSGNDNLHGFDPGERIDGLAGNDFIDGHGGDDTLIGNGGNDQLTGGDGADSYLFSGSWGQDLIDNGDSVAGRDRILFAADVDPADVVVRRSGDDLLLLRGPDSLRVMGHFRAEASTAAAISSVAFGDAAGTVWDLATLRQRALLGTLGADAITGHAGDDTIEAGGGNDRLRAGPGNDTYRFGPGFGSDRIENEDPAAGRIDTILFAAGITPAQVRASRRGNTLYLSVGSDSLQVDNFFLDGAEGFWRIDRVAFEAEPGTVWSYPEIVARSAGATAAADVLTGTQEAEALAGLAGDDTLLGLAGNDTLAGDADNDQLQGGSGDDTLLGGDGHDLLYGEAGADRLDGGPGDDVLDGGAGRDTIVFGPGSGNDTIYPASESDVVDMGSLNRAQVQVRRSGNDLQLIITASSETLTVLGQFSAAPRVDELRFADAVLDAAAIAAALRSASGGDDALFGGPGADDLDGLGGNDSIDGQGGNDTLRGGPGNDLLTGGSGDDSFRFLAGDGNDLIDAYDTGAGKRDVIELGAGITPDAVAVSRLSGLGFDDLLLTLPGGDSLRVRNFFVGDGEGPAGVLQVRFADGSIWTPALLRARVLVGSAGVDDLRGFSGDDDLRGGGGDDTLAGGTGSDTYRYERGDGDDTINNGDDSPGRVDVLAFGAGISRGDLSLRRVVSNELGFRGTRLADDLLITISGGGSVRVHHFFSGDGLGGWQLDRITFADGSPALDTAAMLAAVRQGTPGDDILLGTAAADTLEGLAGNDTLDGAAGNDTYRFAPGWGQDLILQNDPSTTKVDTAIFVGITRAEVSFRRDATDLFVTLIATGDSLRVVNFFLVDDQNARQIDRFEFSDQTLTPSQIRELLFAPTGGNDLLYGTANSETIDALAGNDTVLAAGGNDLVLGQQGNDSLQGGDGADTLDGGIDNDTLIGGEGNDSFRFGNGRGADLAISSSNQPGLDRVLIDAGLTEAQITLLRTGNDVLLFAPDGSSLRLAGFLAPGQVGRLGSVEFAGGPVWNTEEILTRASQGSPGPDNFLGDDGDNVFSLLGGNDIAYGGKGNDSLDGGADQDDLFGQEGNDTLDGGVGDGASDDLSGGAGDDTYRFGAGDGDDEVRESLNEGNDRLLFRAGLTPADLSFSRVNGDDLQIRTAGGDRLLVKFWFSIQARVERFVFADGTTWLENDVLQRLGGGTEGDDLLTGTLGDDLINALGGRDSAFGRAGNDTIDGGPGGDVQLDGEEGNDLVRGGDDRDYVVGGAGNDTLFGDAGDDVLQAGQGNSVSPLAGNDSDVLDGGTGNDELRGYGFGANPQTGDTLYRFGSDWGLDTISETGTAGSTDTIEFYGGTTPADLVLRYGYSAQFDASRALTISDGTNRVTVFNQSAGPVNAIERIRFLAADGSVIDTWDAARIASEALLATGGNDAIGGTTANESLVGGGGNDTLVGLGGNDSFDGGTGDDLLVGTGGADTYVIRAGFGRDTIRDRFVSGQLANTLRFEGLASSAFRFNVLGNHLQVTDRTDPSNQLTVENFFGSAGAGQPFTLEFSDASWGYEQVAANLSSGTDGDDDIVGTSAADALDGLGGNDRLRGQSGNDTLHGNDGNDTLEGSTGADQLFGDAGDDQIYASGSTIPFVDNDNDTLDGGTGDDTLNGGGGADTFRVGADGGFDTIVISSLTQAFGSFFTDGPAHDDTLLLSGAAPADVTLVRYSYADVRVYVAGGQTVELDSQLYGTRYELGFITFDDGTVWNRAEIVARTLRATDLDDWIYGTGAAEAFDGGIGDDRIEGNTGLDTLRGGAGNDRLWSSYENTYSQEAAGLYGDDGNDTLGGGQLAEGGDGDDVILQAIDQRGGTGNDWLTGNDAATTYRFSLGDGSDTLQDDGFADSSPADRIVFGTGVARSDLRLRASGSDLLLSYSAADSIRILDALAGGNRGTVIERLEFADGSSVTMAELLADLGTATDDDDVLLGAEGDDSIDGLGGNDLIQGGFGDDTLMGGAGNDTLFGGDDSDLLTGGSGDDLLDGGASHDTYVYAPGDGSDSLVDDSNDTDRLELRGIEANGVQLTRSGEDLVVRLVGSVSDRILVRDWFLGNGIDEILFQNVQGDTFDVWDRTAIAANVVDDLGNGATEGDDLVNLGDASDGFDALGGNDTVYGNGGNDTLIGGDGTDQLDGGDDNDVLDGSGGGYDDLNGGAGNDILISLQGDGFFNGSNGADTYRIGSGDGFRFLIDPVANEPGDVVELTADIDPASIGIRADGNGIQLFSSTNISWGVTLWGLLDPDIGFSASGTDGPIETLRFLFDTTTRSAADLRASLPVGQWQTGDGSDNTLTGDTQRNSLWGLAGNDTITGGGDGDWIYSGAGDDDVAGNAGDDLLEDRSGGADTYRWQRGDGTDFLADTGDAGVGGPIDQIVLGAGITPADVSFSRNGNTLEVIVAPSNPGGSDGGGINIFSWYDDNNVGVIERLQFANGTILNATINGFL</sequence>
<feature type="compositionally biased region" description="Polar residues" evidence="3">
    <location>
        <begin position="2844"/>
        <end position="2853"/>
    </location>
</feature>
<organism evidence="6 7">
    <name type="scientific">Aphanothece cf. minutissima CCALA 015</name>
    <dbReference type="NCBI Taxonomy" id="2107695"/>
    <lineage>
        <taxon>Bacteria</taxon>
        <taxon>Bacillati</taxon>
        <taxon>Cyanobacteriota</taxon>
        <taxon>Cyanophyceae</taxon>
        <taxon>Oscillatoriophycideae</taxon>
        <taxon>Chroococcales</taxon>
        <taxon>Aphanothecaceae</taxon>
        <taxon>Aphanothece</taxon>
    </lineage>
</organism>
<feature type="region of interest" description="Disordered" evidence="3">
    <location>
        <begin position="2810"/>
        <end position="2921"/>
    </location>
</feature>
<feature type="compositionally biased region" description="Low complexity" evidence="3">
    <location>
        <begin position="5168"/>
        <end position="5179"/>
    </location>
</feature>
<dbReference type="InterPro" id="IPR044016">
    <property type="entry name" value="Big_13"/>
</dbReference>
<comment type="caution">
    <text evidence="6">The sequence shown here is derived from an EMBL/GenBank/DDBJ whole genome shotgun (WGS) entry which is preliminary data.</text>
</comment>
<dbReference type="Proteomes" id="UP000238218">
    <property type="component" value="Unassembled WGS sequence"/>
</dbReference>
<dbReference type="Gene3D" id="2.60.40.10">
    <property type="entry name" value="Immunoglobulins"/>
    <property type="match status" value="11"/>
</dbReference>
<dbReference type="Pfam" id="PF26363">
    <property type="entry name" value="Phospholipase-like"/>
    <property type="match status" value="1"/>
</dbReference>
<keyword evidence="2" id="KW-0964">Secreted</keyword>
<dbReference type="EMBL" id="PVWP01000011">
    <property type="protein sequence ID" value="PSB36209.1"/>
    <property type="molecule type" value="Genomic_DNA"/>
</dbReference>
<feature type="domain" description="Bacterial Ig-like" evidence="5">
    <location>
        <begin position="713"/>
        <end position="800"/>
    </location>
</feature>
<reference evidence="6 7" key="1">
    <citation type="submission" date="2018-03" db="EMBL/GenBank/DDBJ databases">
        <title>The ancient ancestry and fast evolution of plastids.</title>
        <authorList>
            <person name="Moore K.R."/>
            <person name="Magnabosco C."/>
            <person name="Momper L."/>
            <person name="Gold D.A."/>
            <person name="Bosak T."/>
            <person name="Fournier G.P."/>
        </authorList>
    </citation>
    <scope>NUCLEOTIDE SEQUENCE [LARGE SCALE GENOMIC DNA]</scope>
    <source>
        <strain evidence="6 7">CCALA 015</strain>
    </source>
</reference>
<protein>
    <submittedName>
        <fullName evidence="6">Uncharacterized protein</fullName>
    </submittedName>
</protein>
<keyword evidence="7" id="KW-1185">Reference proteome</keyword>
<feature type="region of interest" description="Disordered" evidence="3">
    <location>
        <begin position="3490"/>
        <end position="3514"/>
    </location>
</feature>
<dbReference type="PANTHER" id="PTHR38340">
    <property type="entry name" value="S-LAYER PROTEIN"/>
    <property type="match status" value="1"/>
</dbReference>
<evidence type="ECO:0000256" key="3">
    <source>
        <dbReference type="SAM" id="MobiDB-lite"/>
    </source>
</evidence>
<feature type="region of interest" description="Disordered" evidence="3">
    <location>
        <begin position="79"/>
        <end position="100"/>
    </location>
</feature>
<dbReference type="Pfam" id="PF19077">
    <property type="entry name" value="Big_13"/>
    <property type="match status" value="9"/>
</dbReference>
<feature type="region of interest" description="Disordered" evidence="3">
    <location>
        <begin position="2480"/>
        <end position="2508"/>
    </location>
</feature>
<dbReference type="InterPro" id="IPR050557">
    <property type="entry name" value="RTX_toxin/Mannuronan_C5-epim"/>
</dbReference>
<comment type="subcellular location">
    <subcellularLocation>
        <location evidence="1">Secreted</location>
    </subcellularLocation>
</comment>
<evidence type="ECO:0000313" key="6">
    <source>
        <dbReference type="EMBL" id="PSB36209.1"/>
    </source>
</evidence>
<dbReference type="PANTHER" id="PTHR38340:SF1">
    <property type="entry name" value="S-LAYER PROTEIN"/>
    <property type="match status" value="1"/>
</dbReference>
<feature type="compositionally biased region" description="Polar residues" evidence="3">
    <location>
        <begin position="4603"/>
        <end position="4623"/>
    </location>
</feature>
<feature type="region of interest" description="Disordered" evidence="3">
    <location>
        <begin position="3364"/>
        <end position="3383"/>
    </location>
</feature>
<dbReference type="Gene3D" id="2.150.10.10">
    <property type="entry name" value="Serralysin-like metalloprotease, C-terminal"/>
    <property type="match status" value="19"/>
</dbReference>
<evidence type="ECO:0000259" key="5">
    <source>
        <dbReference type="Pfam" id="PF19077"/>
    </source>
</evidence>
<dbReference type="Gene3D" id="3.40.50.1820">
    <property type="entry name" value="alpha/beta hydrolase"/>
    <property type="match status" value="1"/>
</dbReference>
<dbReference type="InterPro" id="IPR029058">
    <property type="entry name" value="AB_hydrolase_fold"/>
</dbReference>
<feature type="region of interest" description="Disordered" evidence="3">
    <location>
        <begin position="619"/>
        <end position="643"/>
    </location>
</feature>
<evidence type="ECO:0000259" key="4">
    <source>
        <dbReference type="Pfam" id="PF06594"/>
    </source>
</evidence>
<gene>
    <name evidence="6" type="ORF">C7B81_14550</name>
</gene>
<feature type="domain" description="Haemolysin-type calcium binding-related" evidence="4">
    <location>
        <begin position="2599"/>
        <end position="2638"/>
    </location>
</feature>
<dbReference type="Pfam" id="PF06594">
    <property type="entry name" value="HCBP_related"/>
    <property type="match status" value="3"/>
</dbReference>
<dbReference type="Gene3D" id="2.160.20.160">
    <property type="match status" value="2"/>
</dbReference>
<feature type="region of interest" description="Disordered" evidence="3">
    <location>
        <begin position="4593"/>
        <end position="4623"/>
    </location>
</feature>
<feature type="compositionally biased region" description="Basic and acidic residues" evidence="3">
    <location>
        <begin position="2865"/>
        <end position="2880"/>
    </location>
</feature>
<accession>A0ABX5F712</accession>
<feature type="region of interest" description="Disordered" evidence="3">
    <location>
        <begin position="3634"/>
        <end position="3671"/>
    </location>
</feature>
<dbReference type="InterPro" id="IPR010566">
    <property type="entry name" value="Haemolys_ca-bd"/>
</dbReference>
<feature type="region of interest" description="Disordered" evidence="3">
    <location>
        <begin position="2647"/>
        <end position="2679"/>
    </location>
</feature>
<evidence type="ECO:0000256" key="2">
    <source>
        <dbReference type="ARBA" id="ARBA00022525"/>
    </source>
</evidence>
<feature type="compositionally biased region" description="Gly residues" evidence="3">
    <location>
        <begin position="2667"/>
        <end position="2678"/>
    </location>
</feature>
<proteinExistence type="predicted"/>